<dbReference type="AlphaFoldDB" id="A0A840EWE1"/>
<dbReference type="PROSITE" id="PS51257">
    <property type="entry name" value="PROKAR_LIPOPROTEIN"/>
    <property type="match status" value="1"/>
</dbReference>
<evidence type="ECO:0000313" key="3">
    <source>
        <dbReference type="Proteomes" id="UP000553034"/>
    </source>
</evidence>
<keyword evidence="3" id="KW-1185">Reference proteome</keyword>
<evidence type="ECO:0000313" key="2">
    <source>
        <dbReference type="EMBL" id="MBB4119157.1"/>
    </source>
</evidence>
<dbReference type="RefSeq" id="WP_183477513.1">
    <property type="nucleotide sequence ID" value="NZ_JACIFO010000005.1"/>
</dbReference>
<feature type="domain" description="Phytase-like" evidence="1">
    <location>
        <begin position="53"/>
        <end position="356"/>
    </location>
</feature>
<name>A0A840EWE1_9FLAO</name>
<gene>
    <name evidence="2" type="ORF">GGR32_001453</name>
</gene>
<dbReference type="Proteomes" id="UP000553034">
    <property type="component" value="Unassembled WGS sequence"/>
</dbReference>
<comment type="caution">
    <text evidence="2">The sequence shown here is derived from an EMBL/GenBank/DDBJ whole genome shotgun (WGS) entry which is preliminary data.</text>
</comment>
<dbReference type="PANTHER" id="PTHR37957">
    <property type="entry name" value="BLR7070 PROTEIN"/>
    <property type="match status" value="1"/>
</dbReference>
<reference evidence="2 3" key="1">
    <citation type="submission" date="2020-08" db="EMBL/GenBank/DDBJ databases">
        <title>Genomic Encyclopedia of Type Strains, Phase IV (KMG-IV): sequencing the most valuable type-strain genomes for metagenomic binning, comparative biology and taxonomic classification.</title>
        <authorList>
            <person name="Goeker M."/>
        </authorList>
    </citation>
    <scope>NUCLEOTIDE SEQUENCE [LARGE SCALE GENOMIC DNA]</scope>
    <source>
        <strain evidence="2 3">DSM 29568</strain>
    </source>
</reference>
<protein>
    <recommendedName>
        <fullName evidence="1">Phytase-like domain-containing protein</fullName>
    </recommendedName>
</protein>
<evidence type="ECO:0000259" key="1">
    <source>
        <dbReference type="Pfam" id="PF13449"/>
    </source>
</evidence>
<proteinExistence type="predicted"/>
<dbReference type="EMBL" id="JACIFO010000005">
    <property type="protein sequence ID" value="MBB4119157.1"/>
    <property type="molecule type" value="Genomic_DNA"/>
</dbReference>
<organism evidence="2 3">
    <name type="scientific">Mesonia hippocampi</name>
    <dbReference type="NCBI Taxonomy" id="1628250"/>
    <lineage>
        <taxon>Bacteria</taxon>
        <taxon>Pseudomonadati</taxon>
        <taxon>Bacteroidota</taxon>
        <taxon>Flavobacteriia</taxon>
        <taxon>Flavobacteriales</taxon>
        <taxon>Flavobacteriaceae</taxon>
        <taxon>Mesonia</taxon>
    </lineage>
</organism>
<sequence length="374" mass="42738">MRNAKSLHLYLIFIITISVFGSCTSTRIAKNADIQIKYLDEYVIPDNLSYENTKVGGLSGIDFDGEKYYAVADDPKNPRFYTLNIAIEHKKIDSVYITKVTEIKNDKSPLKEHWLDLESILYHPTSKSFTLSSEGSINRKKDPSIFNINEEGKFNYFYNLPEYFFTTSENHPRNNGVFESLSHGINPNIIWTATELPLILDGPAPKLYKTKSPVRFTAFDRNKKKAIAQYTYPLLQIKKIPFLPFAVSGVTDILMYDENSFFVLERAYSAGHKNHGNNVYLFLANKQKASNTLEEVTLKGKLNKKIIPMEKQLLLNFKHIKKQLTNKQIDNIEGICYGPTLPNGNKTLLVIADDNFNAYSKQLNQIILLELVSK</sequence>
<dbReference type="InterPro" id="IPR027372">
    <property type="entry name" value="Phytase-like_dom"/>
</dbReference>
<accession>A0A840EWE1</accession>
<dbReference type="Pfam" id="PF13449">
    <property type="entry name" value="Phytase-like"/>
    <property type="match status" value="1"/>
</dbReference>
<dbReference type="PANTHER" id="PTHR37957:SF1">
    <property type="entry name" value="PHYTASE-LIKE DOMAIN-CONTAINING PROTEIN"/>
    <property type="match status" value="1"/>
</dbReference>